<keyword evidence="11" id="KW-0175">Coiled coil</keyword>
<evidence type="ECO:0000256" key="6">
    <source>
        <dbReference type="ARBA" id="ARBA00022927"/>
    </source>
</evidence>
<dbReference type="SUPFAM" id="SSF47157">
    <property type="entry name" value="Mitochondrial import receptor subunit Tom20"/>
    <property type="match status" value="1"/>
</dbReference>
<dbReference type="PANTHER" id="PTHR12430">
    <property type="entry name" value="MITOCHONDRIAL IMPORT RECEPTOR SUBUNIT TOM20"/>
    <property type="match status" value="1"/>
</dbReference>
<evidence type="ECO:0000256" key="8">
    <source>
        <dbReference type="ARBA" id="ARBA00023128"/>
    </source>
</evidence>
<comment type="similarity">
    <text evidence="2 10">Belongs to the Tom20 family.</text>
</comment>
<comment type="subcellular location">
    <subcellularLocation>
        <location evidence="1">Mitochondrion outer membrane</location>
        <topology evidence="1">Single-pass membrane protein</topology>
    </subcellularLocation>
</comment>
<dbReference type="InterPro" id="IPR002056">
    <property type="entry name" value="MAS20"/>
</dbReference>
<reference evidence="12" key="2">
    <citation type="submission" date="2014-02" db="EMBL/GenBank/DDBJ databases">
        <title>Complete DNA sequence of /Kuraishia capsulata/ illustrates novel genomic features among budding yeasts (/Saccharomycotina/).</title>
        <authorList>
            <person name="Morales L."/>
            <person name="Noel B."/>
            <person name="Porcel B."/>
            <person name="Marcet-Houben M."/>
            <person name="Hullo M-F."/>
            <person name="Sacerdot C."/>
            <person name="Tekaia F."/>
            <person name="Leh-Louis V."/>
            <person name="Despons L."/>
            <person name="Khanna V."/>
            <person name="Aury J-M."/>
            <person name="Barbe V."/>
            <person name="Couloux A."/>
            <person name="Labadie K."/>
            <person name="Pelletier E."/>
            <person name="Souciet J-L."/>
            <person name="Boekhout T."/>
            <person name="Gabaldon T."/>
            <person name="Wincker P."/>
            <person name="Dujon B."/>
        </authorList>
    </citation>
    <scope>NUCLEOTIDE SEQUENCE</scope>
    <source>
        <strain evidence="12">CBS 1993</strain>
    </source>
</reference>
<dbReference type="EMBL" id="HG793127">
    <property type="protein sequence ID" value="CDK26622.1"/>
    <property type="molecule type" value="Genomic_DNA"/>
</dbReference>
<protein>
    <recommendedName>
        <fullName evidence="14">Mitochondrial import receptor subunit TOM20</fullName>
    </recommendedName>
</protein>
<organism evidence="12 13">
    <name type="scientific">Kuraishia capsulata CBS 1993</name>
    <dbReference type="NCBI Taxonomy" id="1382522"/>
    <lineage>
        <taxon>Eukaryota</taxon>
        <taxon>Fungi</taxon>
        <taxon>Dikarya</taxon>
        <taxon>Ascomycota</taxon>
        <taxon>Saccharomycotina</taxon>
        <taxon>Pichiomycetes</taxon>
        <taxon>Pichiales</taxon>
        <taxon>Pichiaceae</taxon>
        <taxon>Kuraishia</taxon>
    </lineage>
</organism>
<dbReference type="Pfam" id="PF02064">
    <property type="entry name" value="MAS20"/>
    <property type="match status" value="1"/>
</dbReference>
<dbReference type="PANTHER" id="PTHR12430:SF0">
    <property type="entry name" value="TRANSLOCASE OF OUTER MITOCHONDRIAL MEMBRANE 20"/>
    <property type="match status" value="1"/>
</dbReference>
<dbReference type="GeneID" id="34520012"/>
<evidence type="ECO:0000256" key="5">
    <source>
        <dbReference type="ARBA" id="ARBA00022787"/>
    </source>
</evidence>
<dbReference type="PIRSF" id="PIRSF037707">
    <property type="entry name" value="MAS20_rcpt"/>
    <property type="match status" value="1"/>
</dbReference>
<keyword evidence="7" id="KW-1133">Transmembrane helix</keyword>
<evidence type="ECO:0000256" key="4">
    <source>
        <dbReference type="ARBA" id="ARBA00022692"/>
    </source>
</evidence>
<keyword evidence="5 10" id="KW-1000">Mitochondrion outer membrane</keyword>
<accession>W6MNK1</accession>
<evidence type="ECO:0000313" key="13">
    <source>
        <dbReference type="Proteomes" id="UP000019384"/>
    </source>
</evidence>
<evidence type="ECO:0000256" key="2">
    <source>
        <dbReference type="ARBA" id="ARBA00005792"/>
    </source>
</evidence>
<dbReference type="OrthoDB" id="2154253at2759"/>
<dbReference type="GO" id="GO:0008320">
    <property type="term" value="F:protein transmembrane transporter activity"/>
    <property type="evidence" value="ECO:0007669"/>
    <property type="project" value="TreeGrafter"/>
</dbReference>
<dbReference type="PRINTS" id="PR00351">
    <property type="entry name" value="OM20RECEPTOR"/>
</dbReference>
<dbReference type="InterPro" id="IPR023392">
    <property type="entry name" value="Tom20_dom_sf"/>
</dbReference>
<dbReference type="Proteomes" id="UP000019384">
    <property type="component" value="Unassembled WGS sequence"/>
</dbReference>
<evidence type="ECO:0000256" key="10">
    <source>
        <dbReference type="PIRNR" id="PIRNR037707"/>
    </source>
</evidence>
<dbReference type="AlphaFoldDB" id="W6MNK1"/>
<sequence length="161" mass="17833">MSRVATFSAIAATAVLGYCAYFDYKRRTDKEFRKSLKKRELRAEKKAKEQALEEKKKILVELQLKYKESEASDPIPRDPAGLQEYFLKVVSEAEKLAAVPGMEVDSAILFYKALKAYPNPNDILAVYEKTVPPHILELVLVLAAVEQGAAAAAAAAQTNID</sequence>
<evidence type="ECO:0008006" key="14">
    <source>
        <dbReference type="Google" id="ProtNLM"/>
    </source>
</evidence>
<dbReference type="GO" id="GO:0006886">
    <property type="term" value="P:intracellular protein transport"/>
    <property type="evidence" value="ECO:0007669"/>
    <property type="project" value="InterPro"/>
</dbReference>
<evidence type="ECO:0000256" key="9">
    <source>
        <dbReference type="ARBA" id="ARBA00023136"/>
    </source>
</evidence>
<dbReference type="RefSeq" id="XP_022458624.1">
    <property type="nucleotide sequence ID" value="XM_022602861.1"/>
</dbReference>
<name>W6MNK1_9ASCO</name>
<evidence type="ECO:0000313" key="12">
    <source>
        <dbReference type="EMBL" id="CDK26622.1"/>
    </source>
</evidence>
<dbReference type="HOGENOM" id="CLU_090411_2_0_1"/>
<dbReference type="Gene3D" id="1.20.960.10">
    <property type="entry name" value="Mitochondrial outer membrane translocase complex, subunit Tom20 domain"/>
    <property type="match status" value="1"/>
</dbReference>
<proteinExistence type="inferred from homology"/>
<gene>
    <name evidence="12" type="ORF">KUCA_T00002595001</name>
</gene>
<evidence type="ECO:0000256" key="7">
    <source>
        <dbReference type="ARBA" id="ARBA00022989"/>
    </source>
</evidence>
<dbReference type="GO" id="GO:0016031">
    <property type="term" value="P:tRNA import into mitochondrion"/>
    <property type="evidence" value="ECO:0007669"/>
    <property type="project" value="TreeGrafter"/>
</dbReference>
<dbReference type="GO" id="GO:0030943">
    <property type="term" value="F:mitochondrion targeting sequence binding"/>
    <property type="evidence" value="ECO:0007669"/>
    <property type="project" value="TreeGrafter"/>
</dbReference>
<keyword evidence="13" id="KW-1185">Reference proteome</keyword>
<dbReference type="GO" id="GO:0006605">
    <property type="term" value="P:protein targeting"/>
    <property type="evidence" value="ECO:0007669"/>
    <property type="project" value="InterPro"/>
</dbReference>
<evidence type="ECO:0000256" key="1">
    <source>
        <dbReference type="ARBA" id="ARBA00004572"/>
    </source>
</evidence>
<keyword evidence="3" id="KW-0813">Transport</keyword>
<keyword evidence="6" id="KW-0653">Protein transport</keyword>
<dbReference type="STRING" id="1382522.W6MNK1"/>
<keyword evidence="8 10" id="KW-0496">Mitochondrion</keyword>
<keyword evidence="4" id="KW-0812">Transmembrane</keyword>
<evidence type="ECO:0000256" key="11">
    <source>
        <dbReference type="SAM" id="Coils"/>
    </source>
</evidence>
<reference evidence="12" key="1">
    <citation type="submission" date="2013-12" db="EMBL/GenBank/DDBJ databases">
        <authorList>
            <person name="Genoscope - CEA"/>
        </authorList>
    </citation>
    <scope>NUCLEOTIDE SEQUENCE</scope>
    <source>
        <strain evidence="12">CBS 1993</strain>
    </source>
</reference>
<dbReference type="GO" id="GO:0005742">
    <property type="term" value="C:mitochondrial outer membrane translocase complex"/>
    <property type="evidence" value="ECO:0007669"/>
    <property type="project" value="UniProtKB-UniRule"/>
</dbReference>
<feature type="coiled-coil region" evidence="11">
    <location>
        <begin position="34"/>
        <end position="72"/>
    </location>
</feature>
<dbReference type="GO" id="GO:0030150">
    <property type="term" value="P:protein import into mitochondrial matrix"/>
    <property type="evidence" value="ECO:0007669"/>
    <property type="project" value="TreeGrafter"/>
</dbReference>
<evidence type="ECO:0000256" key="3">
    <source>
        <dbReference type="ARBA" id="ARBA00022448"/>
    </source>
</evidence>
<keyword evidence="9 10" id="KW-0472">Membrane</keyword>